<evidence type="ECO:0008006" key="4">
    <source>
        <dbReference type="Google" id="ProtNLM"/>
    </source>
</evidence>
<dbReference type="Proteomes" id="UP000190813">
    <property type="component" value="Unassembled WGS sequence"/>
</dbReference>
<evidence type="ECO:0000313" key="3">
    <source>
        <dbReference type="Proteomes" id="UP000190813"/>
    </source>
</evidence>
<keyword evidence="1" id="KW-0732">Signal</keyword>
<keyword evidence="3" id="KW-1185">Reference proteome</keyword>
<comment type="caution">
    <text evidence="2">The sequence shown here is derived from an EMBL/GenBank/DDBJ whole genome shotgun (WGS) entry which is preliminary data.</text>
</comment>
<reference evidence="2 3" key="1">
    <citation type="submission" date="2016-06" db="EMBL/GenBank/DDBJ databases">
        <title>Revisiting the taxonomy of the Elizabethkingia Genus based on Whole-Genome Sequencing, Optical Mapping, and MALDI-TOF.</title>
        <authorList>
            <person name="Nicholson A.C."/>
        </authorList>
    </citation>
    <scope>NUCLEOTIDE SEQUENCE [LARGE SCALE GENOMIC DNA]</scope>
    <source>
        <strain evidence="2 3">G4070</strain>
    </source>
</reference>
<sequence length="551" mass="60144">MKMKSKDYYGAILLFLILSISSCRSQNSESSENITDLQNNIGDASVVVNLLGSEFSDSDGNNPQASTNKLLKNQPSTETFYTLTSPSTLLAAEVSVENSIPINTSAGISPVAVIVGPPLDLNHKFRLIAYRDSDGGYAGYKDFTVGTPNTNGGLRLPKNVAYKMVVYSYGTNYLPNITASEMTSFNLAIHNYDSMGNSQNGFLYFVQSFTPVEGDNTLPSVILRHKIAQVTTKINSSALPAGSNNITAVSSAILTGHNRKAEFKFSEPFIKNRSMPENVTTTFGPQSPSTEWISNPVFINAESSPETNKIISFTANVTVGGVSKPITVTNGFRIKPGFLTTYKIKLKEVRCGAILNGTFREFMCYNLGATENGKPFEPAKEIHGAKYQWGQFPVITQLQDQSASTFYHQAGSGWSFSDFTSIIFQDPCTANNSDYRLPTRDEWGNIIISNSKQTVGTWGNDPFNTGIQHANYGSGLKIGDFLMLPTAGDRSYNSNNSTTTIRNRGINGGYWSSTYDSNNNTNSHHMVIATNGAFVSSTFRSIGMSVRCMKK</sequence>
<accession>A0A1T3MSH0</accession>
<organism evidence="2 3">
    <name type="scientific">Elizabethkingia occulta</name>
    <dbReference type="NCBI Taxonomy" id="1867263"/>
    <lineage>
        <taxon>Bacteria</taxon>
        <taxon>Pseudomonadati</taxon>
        <taxon>Bacteroidota</taxon>
        <taxon>Flavobacteriia</taxon>
        <taxon>Flavobacteriales</taxon>
        <taxon>Weeksellaceae</taxon>
        <taxon>Elizabethkingia</taxon>
    </lineage>
</organism>
<evidence type="ECO:0000256" key="1">
    <source>
        <dbReference type="SAM" id="SignalP"/>
    </source>
</evidence>
<dbReference type="AlphaFoldDB" id="A0A1T3MSH0"/>
<protein>
    <recommendedName>
        <fullName evidence="4">Fibrobacter succinogenes major paralogous domain-containing protein</fullName>
    </recommendedName>
</protein>
<gene>
    <name evidence="2" type="ORF">BAZ10_15315</name>
</gene>
<feature type="signal peptide" evidence="1">
    <location>
        <begin position="1"/>
        <end position="25"/>
    </location>
</feature>
<proteinExistence type="predicted"/>
<dbReference type="EMBL" id="MAHX01000007">
    <property type="protein sequence ID" value="OPC67429.1"/>
    <property type="molecule type" value="Genomic_DNA"/>
</dbReference>
<dbReference type="PROSITE" id="PS51257">
    <property type="entry name" value="PROKAR_LIPOPROTEIN"/>
    <property type="match status" value="1"/>
</dbReference>
<feature type="chain" id="PRO_5012888219" description="Fibrobacter succinogenes major paralogous domain-containing protein" evidence="1">
    <location>
        <begin position="26"/>
        <end position="551"/>
    </location>
</feature>
<name>A0A1T3MSH0_9FLAO</name>
<evidence type="ECO:0000313" key="2">
    <source>
        <dbReference type="EMBL" id="OPC67429.1"/>
    </source>
</evidence>